<reference evidence="7 14" key="6">
    <citation type="submission" date="2018-06" db="EMBL/GenBank/DDBJ databases">
        <title>Population genomics shows no distinction between pathogenic Candida krusei and environmental Pichia kudriavzevii: One species, four names.</title>
        <authorList>
            <person name="Douglass A.P."/>
            <person name="Offei B."/>
            <person name="Braun-Galleani S."/>
            <person name="Coughlan A.Y."/>
            <person name="Martos A."/>
            <person name="Ortiz-Merino R.A."/>
            <person name="Byrne K.P."/>
            <person name="Wolfe K.H."/>
        </authorList>
    </citation>
    <scope>NUCLEOTIDE SEQUENCE [LARGE SCALE GENOMIC DNA]</scope>
    <source>
        <strain evidence="7 14">CBS573</strain>
    </source>
</reference>
<keyword evidence="3" id="KW-1133">Transmembrane helix</keyword>
<dbReference type="GO" id="GO:0015742">
    <property type="term" value="P:alpha-ketoglutarate transport"/>
    <property type="evidence" value="ECO:0007669"/>
    <property type="project" value="TreeGrafter"/>
</dbReference>
<dbReference type="InterPro" id="IPR053017">
    <property type="entry name" value="Mito_Cit/Oxoglu_Carrier"/>
</dbReference>
<dbReference type="GO" id="GO:0006843">
    <property type="term" value="P:mitochondrial citrate transmembrane transport"/>
    <property type="evidence" value="ECO:0007669"/>
    <property type="project" value="TreeGrafter"/>
</dbReference>
<dbReference type="Proteomes" id="UP000195871">
    <property type="component" value="Unassembled WGS sequence"/>
</dbReference>
<dbReference type="AlphaFoldDB" id="A0A099P830"/>
<dbReference type="GO" id="GO:0005739">
    <property type="term" value="C:mitochondrion"/>
    <property type="evidence" value="ECO:0007669"/>
    <property type="project" value="TreeGrafter"/>
</dbReference>
<dbReference type="EMBL" id="NHMM01000001">
    <property type="protein sequence ID" value="OUT24587.1"/>
    <property type="molecule type" value="Genomic_DNA"/>
</dbReference>
<reference evidence="11" key="1">
    <citation type="journal article" date="2014" name="Microb. Cell Fact.">
        <title>Exploiting Issatchenkia orientalis SD108 for succinic acid production.</title>
        <authorList>
            <person name="Xiao H."/>
            <person name="Shao Z."/>
            <person name="Jiang Y."/>
            <person name="Dole S."/>
            <person name="Zhao H."/>
        </authorList>
    </citation>
    <scope>NUCLEOTIDE SEQUENCE [LARGE SCALE GENOMIC DNA]</scope>
    <source>
        <strain evidence="11">SD108</strain>
    </source>
</reference>
<evidence type="ECO:0000256" key="5">
    <source>
        <dbReference type="PROSITE-ProRule" id="PRU00282"/>
    </source>
</evidence>
<organism evidence="8 11">
    <name type="scientific">Pichia kudriavzevii</name>
    <name type="common">Yeast</name>
    <name type="synonym">Issatchenkia orientalis</name>
    <dbReference type="NCBI Taxonomy" id="4909"/>
    <lineage>
        <taxon>Eukaryota</taxon>
        <taxon>Fungi</taxon>
        <taxon>Dikarya</taxon>
        <taxon>Ascomycota</taxon>
        <taxon>Saccharomycotina</taxon>
        <taxon>Pichiomycetes</taxon>
        <taxon>Pichiales</taxon>
        <taxon>Pichiaceae</taxon>
        <taxon>Pichia</taxon>
    </lineage>
</organism>
<name>A0A099P830_PICKU</name>
<dbReference type="OrthoDB" id="10253709at2759"/>
<dbReference type="InterPro" id="IPR023395">
    <property type="entry name" value="MCP_dom_sf"/>
</dbReference>
<evidence type="ECO:0000313" key="13">
    <source>
        <dbReference type="Proteomes" id="UP000195871"/>
    </source>
</evidence>
<proteinExistence type="inferred from homology"/>
<protein>
    <submittedName>
        <fullName evidence="9">Citrate/oxoglutarate carrier protein</fullName>
    </submittedName>
</protein>
<comment type="subcellular location">
    <subcellularLocation>
        <location evidence="1">Membrane</location>
        <topology evidence="1">Multi-pass membrane protein</topology>
    </subcellularLocation>
</comment>
<dbReference type="PANTHER" id="PTHR46982:SF1">
    <property type="entry name" value="CITRATE_OXOGLUTARATE CARRIER PROTEIN"/>
    <property type="match status" value="1"/>
</dbReference>
<evidence type="ECO:0000313" key="12">
    <source>
        <dbReference type="Proteomes" id="UP000189274"/>
    </source>
</evidence>
<dbReference type="FunFam" id="1.50.40.10:FF:000078">
    <property type="entry name" value="Mitochondrial DNA replication protein YHM2"/>
    <property type="match status" value="1"/>
</dbReference>
<dbReference type="HOGENOM" id="CLU_052717_0_0_1"/>
<dbReference type="Pfam" id="PF00153">
    <property type="entry name" value="Mito_carr"/>
    <property type="match status" value="3"/>
</dbReference>
<sequence>MSEKIEKKPITISNLLLGAGLNLVEVSTLGQPLEVTKTTMAANRDFGILKAARYIWNRGGLLGFYQGLIPWAWVEASTKGAVLLAVMTEGEYRFRVLGASPFVAGIGGGMLGGLSQAYLTMGFCTCMKTVEITRKKEAGSGPQKSTFTVFKEIYQKEGIRGINKGVNAVAMRQCTNWGSRFGLARLAEDVIKKLTNKSKDEKLNAFEKIASSVIGGSLSAWNQPFEVARVEMQSRVDDPNRPKNLNVFTTLKYVYKTHGFKGLYKGVTPRIGLGVWQTIFMVSLGDYAKAYIAGLSGNKPPKALK</sequence>
<keyword evidence="6" id="KW-0813">Transport</keyword>
<keyword evidence="4 5" id="KW-0472">Membrane</keyword>
<evidence type="ECO:0000256" key="6">
    <source>
        <dbReference type="RuleBase" id="RU000488"/>
    </source>
</evidence>
<dbReference type="GO" id="GO:0016020">
    <property type="term" value="C:membrane"/>
    <property type="evidence" value="ECO:0007669"/>
    <property type="project" value="UniProtKB-SubCell"/>
</dbReference>
<dbReference type="EMBL" id="MQVM01000004">
    <property type="protein sequence ID" value="ONH76367.1"/>
    <property type="molecule type" value="Genomic_DNA"/>
</dbReference>
<dbReference type="VEuPathDB" id="FungiDB:C5L36_0C09530"/>
<accession>A0A099P830</accession>
<evidence type="ECO:0000256" key="2">
    <source>
        <dbReference type="ARBA" id="ARBA00022692"/>
    </source>
</evidence>
<evidence type="ECO:0000313" key="14">
    <source>
        <dbReference type="Proteomes" id="UP000249293"/>
    </source>
</evidence>
<dbReference type="eggNOG" id="KOG0756">
    <property type="taxonomic scope" value="Eukaryota"/>
</dbReference>
<evidence type="ECO:0000313" key="10">
    <source>
        <dbReference type="EMBL" id="OUT24587.1"/>
    </source>
</evidence>
<dbReference type="PROSITE" id="PS50920">
    <property type="entry name" value="SOLCAR"/>
    <property type="match status" value="3"/>
</dbReference>
<gene>
    <name evidence="9" type="ORF">BOH78_1104</name>
    <name evidence="7" type="ORF">C5L36_0C09530</name>
    <name evidence="10" type="ORF">CAS74_000975</name>
    <name evidence="8" type="ORF">JL09_g616</name>
</gene>
<dbReference type="InterPro" id="IPR018108">
    <property type="entry name" value="MCP_transmembrane"/>
</dbReference>
<reference evidence="12" key="3">
    <citation type="journal article" date="2017" name="Genome Announc.">
        <title>Genome sequences of Cyberlindnera fabianii 65, Pichia kudriavzevii 129, and Saccharomyces cerevisiae 131 isolated from fermented masau fruits in Zimbabwe.</title>
        <authorList>
            <person name="van Rijswijck I.M.H."/>
            <person name="Derks M.F.L."/>
            <person name="Abee T."/>
            <person name="de Ridder D."/>
            <person name="Smid E.J."/>
        </authorList>
    </citation>
    <scope>NUCLEOTIDE SEQUENCE [LARGE SCALE GENOMIC DNA]</scope>
    <source>
        <strain evidence="12">129</strain>
    </source>
</reference>
<dbReference type="GO" id="GO:0005371">
    <property type="term" value="F:tricarboxylate secondary active transmembrane transporter activity"/>
    <property type="evidence" value="ECO:0007669"/>
    <property type="project" value="TreeGrafter"/>
</dbReference>
<reference evidence="10 13" key="5">
    <citation type="submission" date="2017-05" db="EMBL/GenBank/DDBJ databases">
        <title>The Genome Sequence of Candida krusei Ckrusei653.</title>
        <authorList>
            <person name="Cuomo C."/>
            <person name="Forche A."/>
            <person name="Young S."/>
            <person name="Abouelleil A."/>
            <person name="Cao P."/>
            <person name="Chapman S."/>
            <person name="Cusick C."/>
            <person name="Shea T."/>
            <person name="Nusbaum C."/>
            <person name="Birren B."/>
        </authorList>
    </citation>
    <scope>NUCLEOTIDE SEQUENCE [LARGE SCALE GENOMIC DNA]</scope>
    <source>
        <strain evidence="10 13">Ckrusei653</strain>
    </source>
</reference>
<dbReference type="Proteomes" id="UP000249293">
    <property type="component" value="Chromosome 3"/>
</dbReference>
<feature type="repeat" description="Solcar" evidence="5">
    <location>
        <begin position="203"/>
        <end position="291"/>
    </location>
</feature>
<dbReference type="SUPFAM" id="SSF103506">
    <property type="entry name" value="Mitochondrial carrier"/>
    <property type="match status" value="1"/>
</dbReference>
<keyword evidence="2 5" id="KW-0812">Transmembrane</keyword>
<dbReference type="EMBL" id="CP028775">
    <property type="protein sequence ID" value="AWU77046.1"/>
    <property type="molecule type" value="Genomic_DNA"/>
</dbReference>
<feature type="repeat" description="Solcar" evidence="5">
    <location>
        <begin position="99"/>
        <end position="190"/>
    </location>
</feature>
<dbReference type="STRING" id="4909.A0A099P830"/>
<dbReference type="Proteomes" id="UP000029867">
    <property type="component" value="Unassembled WGS sequence"/>
</dbReference>
<feature type="repeat" description="Solcar" evidence="5">
    <location>
        <begin position="9"/>
        <end position="93"/>
    </location>
</feature>
<evidence type="ECO:0000313" key="7">
    <source>
        <dbReference type="EMBL" id="AWU77046.1"/>
    </source>
</evidence>
<evidence type="ECO:0000256" key="4">
    <source>
        <dbReference type="ARBA" id="ARBA00023136"/>
    </source>
</evidence>
<dbReference type="Proteomes" id="UP000189274">
    <property type="component" value="Unassembled WGS sequence"/>
</dbReference>
<reference evidence="9" key="4">
    <citation type="submission" date="2017-01" db="EMBL/GenBank/DDBJ databases">
        <authorList>
            <person name="Mah S.A."/>
            <person name="Swanson W.J."/>
            <person name="Moy G.W."/>
            <person name="Vacquier V.D."/>
        </authorList>
    </citation>
    <scope>NUCLEOTIDE SEQUENCE [LARGE SCALE GENOMIC DNA]</scope>
    <source>
        <strain evidence="9">129</strain>
    </source>
</reference>
<dbReference type="Gene3D" id="1.50.40.10">
    <property type="entry name" value="Mitochondrial carrier domain"/>
    <property type="match status" value="1"/>
</dbReference>
<evidence type="ECO:0000313" key="11">
    <source>
        <dbReference type="Proteomes" id="UP000029867"/>
    </source>
</evidence>
<dbReference type="PANTHER" id="PTHR46982">
    <property type="entry name" value="CITRATE/OXOGLUTARATE CARRIER PROTEIN"/>
    <property type="match status" value="1"/>
</dbReference>
<evidence type="ECO:0000313" key="9">
    <source>
        <dbReference type="EMBL" id="ONH76367.1"/>
    </source>
</evidence>
<evidence type="ECO:0000313" key="8">
    <source>
        <dbReference type="EMBL" id="KGK40206.1"/>
    </source>
</evidence>
<comment type="similarity">
    <text evidence="6">Belongs to the mitochondrial carrier (TC 2.A.29) family.</text>
</comment>
<evidence type="ECO:0000256" key="1">
    <source>
        <dbReference type="ARBA" id="ARBA00004141"/>
    </source>
</evidence>
<keyword evidence="14" id="KW-1185">Reference proteome</keyword>
<dbReference type="EMBL" id="JQFK01000003">
    <property type="protein sequence ID" value="KGK40206.1"/>
    <property type="molecule type" value="Genomic_DNA"/>
</dbReference>
<reference evidence="8" key="2">
    <citation type="submission" date="2014-08" db="EMBL/GenBank/DDBJ databases">
        <title>Exploiting Issatchenkia orientalis SD108 for Succinic Acid Production.</title>
        <authorList>
            <person name="Xiao H."/>
            <person name="Shao Z."/>
            <person name="Jiang Y."/>
            <person name="Dole S."/>
            <person name="Zhao H."/>
        </authorList>
    </citation>
    <scope>NUCLEOTIDE SEQUENCE [LARGE SCALE GENOMIC DNA]</scope>
    <source>
        <strain evidence="8">SD108</strain>
    </source>
</reference>
<evidence type="ECO:0000256" key="3">
    <source>
        <dbReference type="ARBA" id="ARBA00022989"/>
    </source>
</evidence>